<proteinExistence type="predicted"/>
<protein>
    <submittedName>
        <fullName evidence="2">Uncharacterized protein</fullName>
    </submittedName>
</protein>
<evidence type="ECO:0000313" key="2">
    <source>
        <dbReference type="EMBL" id="KAH1893614.1"/>
    </source>
</evidence>
<dbReference type="Proteomes" id="UP000813423">
    <property type="component" value="Unassembled WGS sequence"/>
</dbReference>
<accession>A0A9P8N7X8</accession>
<feature type="coiled-coil region" evidence="1">
    <location>
        <begin position="106"/>
        <end position="175"/>
    </location>
</feature>
<gene>
    <name evidence="2" type="ORF">KXV57_002771</name>
</gene>
<reference evidence="2" key="1">
    <citation type="submission" date="2021-08" db="EMBL/GenBank/DDBJ databases">
        <title>Global Aspergillus fumigatus from environmental and clinical sources.</title>
        <authorList>
            <person name="Barber A."/>
            <person name="Sae-Ong T."/>
        </authorList>
    </citation>
    <scope>NUCLEOTIDE SEQUENCE</scope>
    <source>
        <strain evidence="2">NRZ-2016-071</strain>
    </source>
</reference>
<name>A0A9P8N7X8_ASPFM</name>
<keyword evidence="1" id="KW-0175">Coiled coil</keyword>
<sequence length="210" mass="23877">MAVKDNHNQKRSDWRLICRKRLAHHIAESLGIHIKSSEVRLKVEEDAPYAWHIEDPSLEPLFSKQLSKHSVGVYMQLCAEVGRSFWAVRAHALTGTTQGLSLDEQIKVLRSENTALSKELQTVKQDVQELQQRNQTLEKEAVDMKELLSSRNLVIDGYEREIQKLRSQAAVYQASYLQCSEALNQATLYLQGLHSDIMASIPGIQLMTPL</sequence>
<evidence type="ECO:0000313" key="3">
    <source>
        <dbReference type="Proteomes" id="UP000813423"/>
    </source>
</evidence>
<organism evidence="2 3">
    <name type="scientific">Aspergillus fumigatus</name>
    <name type="common">Neosartorya fumigata</name>
    <dbReference type="NCBI Taxonomy" id="746128"/>
    <lineage>
        <taxon>Eukaryota</taxon>
        <taxon>Fungi</taxon>
        <taxon>Dikarya</taxon>
        <taxon>Ascomycota</taxon>
        <taxon>Pezizomycotina</taxon>
        <taxon>Eurotiomycetes</taxon>
        <taxon>Eurotiomycetidae</taxon>
        <taxon>Eurotiales</taxon>
        <taxon>Aspergillaceae</taxon>
        <taxon>Aspergillus</taxon>
        <taxon>Aspergillus subgen. Fumigati</taxon>
    </lineage>
</organism>
<dbReference type="AlphaFoldDB" id="A0A9P8N7X8"/>
<comment type="caution">
    <text evidence="2">The sequence shown here is derived from an EMBL/GenBank/DDBJ whole genome shotgun (WGS) entry which is preliminary data.</text>
</comment>
<dbReference type="EMBL" id="JAIBSC010000177">
    <property type="protein sequence ID" value="KAH1893614.1"/>
    <property type="molecule type" value="Genomic_DNA"/>
</dbReference>
<evidence type="ECO:0000256" key="1">
    <source>
        <dbReference type="SAM" id="Coils"/>
    </source>
</evidence>